<keyword evidence="3" id="KW-1185">Reference proteome</keyword>
<keyword evidence="1" id="KW-1133">Transmembrane helix</keyword>
<dbReference type="Proteomes" id="UP001060919">
    <property type="component" value="Chromosome"/>
</dbReference>
<accession>A0A915YGI3</accession>
<keyword evidence="1" id="KW-0812">Transmembrane</keyword>
<gene>
    <name evidence="2" type="ORF">AsAng_0034590</name>
</gene>
<reference evidence="2" key="1">
    <citation type="submission" date="2022-09" db="EMBL/GenBank/DDBJ databases">
        <title>Aureispira anguillicida sp. nov., isolated from Leptocephalus of Japanese eel Anguilla japonica.</title>
        <authorList>
            <person name="Yuasa K."/>
            <person name="Mekata T."/>
            <person name="Ikunari K."/>
        </authorList>
    </citation>
    <scope>NUCLEOTIDE SEQUENCE</scope>
    <source>
        <strain evidence="2">EL160426</strain>
    </source>
</reference>
<dbReference type="AlphaFoldDB" id="A0A915YGI3"/>
<proteinExistence type="predicted"/>
<evidence type="ECO:0000313" key="3">
    <source>
        <dbReference type="Proteomes" id="UP001060919"/>
    </source>
</evidence>
<dbReference type="KEGG" id="aup:AsAng_0034590"/>
<name>A0A915YGI3_9BACT</name>
<dbReference type="RefSeq" id="WP_264788092.1">
    <property type="nucleotide sequence ID" value="NZ_AP026867.1"/>
</dbReference>
<sequence>MPLLIPFIVGASATGFWWWSSSSKEEDPTFTSELFKTLQPFLILVLVVLALRWLYKQGTAKPTKK</sequence>
<organism evidence="2 3">
    <name type="scientific">Aureispira anguillae</name>
    <dbReference type="NCBI Taxonomy" id="2864201"/>
    <lineage>
        <taxon>Bacteria</taxon>
        <taxon>Pseudomonadati</taxon>
        <taxon>Bacteroidota</taxon>
        <taxon>Saprospiria</taxon>
        <taxon>Saprospirales</taxon>
        <taxon>Saprospiraceae</taxon>
        <taxon>Aureispira</taxon>
    </lineage>
</organism>
<evidence type="ECO:0000313" key="2">
    <source>
        <dbReference type="EMBL" id="BDS12734.1"/>
    </source>
</evidence>
<evidence type="ECO:0000256" key="1">
    <source>
        <dbReference type="SAM" id="Phobius"/>
    </source>
</evidence>
<keyword evidence="1" id="KW-0472">Membrane</keyword>
<protein>
    <submittedName>
        <fullName evidence="2">Uncharacterized protein</fullName>
    </submittedName>
</protein>
<dbReference type="EMBL" id="AP026867">
    <property type="protein sequence ID" value="BDS12734.1"/>
    <property type="molecule type" value="Genomic_DNA"/>
</dbReference>
<feature type="transmembrane region" description="Helical" evidence="1">
    <location>
        <begin position="38"/>
        <end position="55"/>
    </location>
</feature>